<proteinExistence type="predicted"/>
<dbReference type="Pfam" id="PF00398">
    <property type="entry name" value="RrnaAD"/>
    <property type="match status" value="1"/>
</dbReference>
<keyword evidence="2" id="KW-0808">Transferase</keyword>
<feature type="compositionally biased region" description="Pro residues" evidence="5">
    <location>
        <begin position="1"/>
        <end position="10"/>
    </location>
</feature>
<dbReference type="Gene3D" id="3.40.50.150">
    <property type="entry name" value="Vaccinia Virus protein VP39"/>
    <property type="match status" value="1"/>
</dbReference>
<evidence type="ECO:0000256" key="4">
    <source>
        <dbReference type="ARBA" id="ARBA00022884"/>
    </source>
</evidence>
<dbReference type="GO" id="GO:0032259">
    <property type="term" value="P:methylation"/>
    <property type="evidence" value="ECO:0007669"/>
    <property type="project" value="UniProtKB-KW"/>
</dbReference>
<comment type="caution">
    <text evidence="7">The sequence shown here is derived from an EMBL/GenBank/DDBJ whole genome shotgun (WGS) entry which is preliminary data.</text>
</comment>
<keyword evidence="4" id="KW-0694">RNA-binding</keyword>
<feature type="compositionally biased region" description="Low complexity" evidence="5">
    <location>
        <begin position="11"/>
        <end position="21"/>
    </location>
</feature>
<sequence>MMPSTVPPQPVATSPVAPATALHTPAAGPTDTAKTNPHPPAGPNRTPKGPDWWLMMRAFLTQGKRIASFAPSSRFMARKILDGINWATAGSIVELGAGTGPITAEMVRLASPKTRLVVIELDPTLCGRLRERFRGSPNVEVILGDATKFGELLAERGIPKVDHVLSGLPLPSFPAEVRDSILATAARTIASGGTFRQLTVMPLVYYKLYRRYFEAVRFRFVPFNLPPGGVYVCRGFRGAVNP</sequence>
<evidence type="ECO:0000313" key="7">
    <source>
        <dbReference type="EMBL" id="MBP3960988.1"/>
    </source>
</evidence>
<gene>
    <name evidence="7" type="ORF">J8F10_37685</name>
</gene>
<keyword evidence="8" id="KW-1185">Reference proteome</keyword>
<dbReference type="InterPro" id="IPR020596">
    <property type="entry name" value="rRNA_Ade_Mease_Trfase_CS"/>
</dbReference>
<feature type="domain" description="Ribosomal RNA adenine methylase transferase N-terminal" evidence="6">
    <location>
        <begin position="76"/>
        <end position="222"/>
    </location>
</feature>
<keyword evidence="3" id="KW-0949">S-adenosyl-L-methionine</keyword>
<name>A0ABS5C799_9BACT</name>
<evidence type="ECO:0000313" key="8">
    <source>
        <dbReference type="Proteomes" id="UP000676565"/>
    </source>
</evidence>
<protein>
    <submittedName>
        <fullName evidence="7">Methyltransferase domain-containing protein</fullName>
    </submittedName>
</protein>
<evidence type="ECO:0000256" key="1">
    <source>
        <dbReference type="ARBA" id="ARBA00022603"/>
    </source>
</evidence>
<dbReference type="SMART" id="SM00650">
    <property type="entry name" value="rADc"/>
    <property type="match status" value="1"/>
</dbReference>
<evidence type="ECO:0000259" key="6">
    <source>
        <dbReference type="SMART" id="SM00650"/>
    </source>
</evidence>
<dbReference type="PROSITE" id="PS01131">
    <property type="entry name" value="RRNA_A_DIMETH"/>
    <property type="match status" value="1"/>
</dbReference>
<accession>A0ABS5C799</accession>
<dbReference type="InterPro" id="IPR020598">
    <property type="entry name" value="rRNA_Ade_methylase_Trfase_N"/>
</dbReference>
<evidence type="ECO:0000256" key="3">
    <source>
        <dbReference type="ARBA" id="ARBA00022691"/>
    </source>
</evidence>
<dbReference type="GO" id="GO:0008168">
    <property type="term" value="F:methyltransferase activity"/>
    <property type="evidence" value="ECO:0007669"/>
    <property type="project" value="UniProtKB-KW"/>
</dbReference>
<reference evidence="7 8" key="1">
    <citation type="submission" date="2021-04" db="EMBL/GenBank/DDBJ databases">
        <authorList>
            <person name="Ivanova A."/>
        </authorList>
    </citation>
    <scope>NUCLEOTIDE SEQUENCE [LARGE SCALE GENOMIC DNA]</scope>
    <source>
        <strain evidence="7 8">G18</strain>
    </source>
</reference>
<dbReference type="SUPFAM" id="SSF53335">
    <property type="entry name" value="S-adenosyl-L-methionine-dependent methyltransferases"/>
    <property type="match status" value="1"/>
</dbReference>
<dbReference type="EMBL" id="JAGKQQ010000002">
    <property type="protein sequence ID" value="MBP3960988.1"/>
    <property type="molecule type" value="Genomic_DNA"/>
</dbReference>
<dbReference type="InterPro" id="IPR029063">
    <property type="entry name" value="SAM-dependent_MTases_sf"/>
</dbReference>
<keyword evidence="1 7" id="KW-0489">Methyltransferase</keyword>
<evidence type="ECO:0000256" key="2">
    <source>
        <dbReference type="ARBA" id="ARBA00022679"/>
    </source>
</evidence>
<dbReference type="CDD" id="cd02440">
    <property type="entry name" value="AdoMet_MTases"/>
    <property type="match status" value="1"/>
</dbReference>
<dbReference type="InterPro" id="IPR001737">
    <property type="entry name" value="KsgA/Erm"/>
</dbReference>
<feature type="region of interest" description="Disordered" evidence="5">
    <location>
        <begin position="1"/>
        <end position="49"/>
    </location>
</feature>
<dbReference type="Proteomes" id="UP000676565">
    <property type="component" value="Unassembled WGS sequence"/>
</dbReference>
<evidence type="ECO:0000256" key="5">
    <source>
        <dbReference type="SAM" id="MobiDB-lite"/>
    </source>
</evidence>
<organism evidence="7 8">
    <name type="scientific">Gemmata palustris</name>
    <dbReference type="NCBI Taxonomy" id="2822762"/>
    <lineage>
        <taxon>Bacteria</taxon>
        <taxon>Pseudomonadati</taxon>
        <taxon>Planctomycetota</taxon>
        <taxon>Planctomycetia</taxon>
        <taxon>Gemmatales</taxon>
        <taxon>Gemmataceae</taxon>
        <taxon>Gemmata</taxon>
    </lineage>
</organism>